<feature type="signal peptide" evidence="2">
    <location>
        <begin position="1"/>
        <end position="26"/>
    </location>
</feature>
<feature type="chain" id="PRO_5046920571" description="DUF4148 domain-containing protein" evidence="2">
    <location>
        <begin position="27"/>
        <end position="173"/>
    </location>
</feature>
<evidence type="ECO:0000313" key="3">
    <source>
        <dbReference type="EMBL" id="WNK20470.1"/>
    </source>
</evidence>
<evidence type="ECO:0008006" key="5">
    <source>
        <dbReference type="Google" id="ProtNLM"/>
    </source>
</evidence>
<feature type="region of interest" description="Disordered" evidence="1">
    <location>
        <begin position="127"/>
        <end position="173"/>
    </location>
</feature>
<keyword evidence="2" id="KW-0732">Signal</keyword>
<accession>A0ABY9Z1J6</accession>
<dbReference type="RefSeq" id="WP_311884148.1">
    <property type="nucleotide sequence ID" value="NZ_CP119391.1"/>
</dbReference>
<reference evidence="3 4" key="1">
    <citation type="submission" date="2023-03" db="EMBL/GenBank/DDBJ databases">
        <title>Halomonas sp. nov., isolated from Korean tranditional fermented seafood 'Jeotgal'.</title>
        <authorList>
            <person name="Kim B."/>
            <person name="Shin N.-R."/>
        </authorList>
    </citation>
    <scope>NUCLEOTIDE SEQUENCE [LARGE SCALE GENOMIC DNA]</scope>
    <source>
        <strain evidence="3 4">SG2L-4</strain>
    </source>
</reference>
<proteinExistence type="predicted"/>
<evidence type="ECO:0000313" key="4">
    <source>
        <dbReference type="Proteomes" id="UP001301869"/>
    </source>
</evidence>
<evidence type="ECO:0000256" key="2">
    <source>
        <dbReference type="SAM" id="SignalP"/>
    </source>
</evidence>
<dbReference type="Proteomes" id="UP001301869">
    <property type="component" value="Chromosome"/>
</dbReference>
<feature type="compositionally biased region" description="Gly residues" evidence="1">
    <location>
        <begin position="135"/>
        <end position="147"/>
    </location>
</feature>
<keyword evidence="4" id="KW-1185">Reference proteome</keyword>
<name>A0ABY9Z1J6_9GAMM</name>
<dbReference type="EMBL" id="CP119391">
    <property type="protein sequence ID" value="WNK20470.1"/>
    <property type="molecule type" value="Genomic_DNA"/>
</dbReference>
<protein>
    <recommendedName>
        <fullName evidence="5">DUF4148 domain-containing protein</fullName>
    </recommendedName>
</protein>
<gene>
    <name evidence="3" type="ORF">P1P91_01930</name>
</gene>
<evidence type="ECO:0000256" key="1">
    <source>
        <dbReference type="SAM" id="MobiDB-lite"/>
    </source>
</evidence>
<sequence>MKCLNINQVARVTLLAAAIGGPGAVAADSALEHKLKPRVRPGDIVIQRQVEAAPINRVERHGGPITSRVNVKETVQQKMKSNGVNAVLLTDERAAGIRGSVQSSLGSLNHTLDTDNQRVHGRAIGGESHRAASSLGGGSGGSGGSGISGQVTSATSRMSGAIDRALSPFTGRD</sequence>
<organism evidence="3 4">
    <name type="scientific">Halomonas piscis</name>
    <dbReference type="NCBI Taxonomy" id="3031727"/>
    <lineage>
        <taxon>Bacteria</taxon>
        <taxon>Pseudomonadati</taxon>
        <taxon>Pseudomonadota</taxon>
        <taxon>Gammaproteobacteria</taxon>
        <taxon>Oceanospirillales</taxon>
        <taxon>Halomonadaceae</taxon>
        <taxon>Halomonas</taxon>
    </lineage>
</organism>